<protein>
    <recommendedName>
        <fullName evidence="2">KRAB domain-containing protein</fullName>
    </recommendedName>
</protein>
<dbReference type="PANTHER" id="PTHR23232:SF133">
    <property type="entry name" value="RIKEN CDNA 1700020N01 GENE"/>
    <property type="match status" value="1"/>
</dbReference>
<evidence type="ECO:0000313" key="4">
    <source>
        <dbReference type="Proteomes" id="UP001159641"/>
    </source>
</evidence>
<feature type="compositionally biased region" description="Low complexity" evidence="1">
    <location>
        <begin position="81"/>
        <end position="92"/>
    </location>
</feature>
<feature type="compositionally biased region" description="Pro residues" evidence="1">
    <location>
        <begin position="108"/>
        <end position="122"/>
    </location>
</feature>
<feature type="region of interest" description="Disordered" evidence="1">
    <location>
        <begin position="1"/>
        <end position="40"/>
    </location>
</feature>
<comment type="caution">
    <text evidence="3">The sequence shown here is derived from an EMBL/GenBank/DDBJ whole genome shotgun (WGS) entry which is preliminary data.</text>
</comment>
<dbReference type="PROSITE" id="PS50805">
    <property type="entry name" value="KRAB"/>
    <property type="match status" value="1"/>
</dbReference>
<dbReference type="CDD" id="cd07765">
    <property type="entry name" value="KRAB_A-box"/>
    <property type="match status" value="1"/>
</dbReference>
<evidence type="ECO:0000313" key="3">
    <source>
        <dbReference type="EMBL" id="KAJ8796944.1"/>
    </source>
</evidence>
<organism evidence="3 4">
    <name type="scientific">Eschrichtius robustus</name>
    <name type="common">California gray whale</name>
    <name type="synonym">Eschrichtius gibbosus</name>
    <dbReference type="NCBI Taxonomy" id="9764"/>
    <lineage>
        <taxon>Eukaryota</taxon>
        <taxon>Metazoa</taxon>
        <taxon>Chordata</taxon>
        <taxon>Craniata</taxon>
        <taxon>Vertebrata</taxon>
        <taxon>Euteleostomi</taxon>
        <taxon>Mammalia</taxon>
        <taxon>Eutheria</taxon>
        <taxon>Laurasiatheria</taxon>
        <taxon>Artiodactyla</taxon>
        <taxon>Whippomorpha</taxon>
        <taxon>Cetacea</taxon>
        <taxon>Mysticeti</taxon>
        <taxon>Eschrichtiidae</taxon>
        <taxon>Eschrichtius</taxon>
    </lineage>
</organism>
<feature type="compositionally biased region" description="Basic and acidic residues" evidence="1">
    <location>
        <begin position="11"/>
        <end position="36"/>
    </location>
</feature>
<dbReference type="InterPro" id="IPR001909">
    <property type="entry name" value="KRAB"/>
</dbReference>
<dbReference type="InterPro" id="IPR036051">
    <property type="entry name" value="KRAB_dom_sf"/>
</dbReference>
<evidence type="ECO:0000259" key="2">
    <source>
        <dbReference type="PROSITE" id="PS50805"/>
    </source>
</evidence>
<feature type="domain" description="KRAB" evidence="2">
    <location>
        <begin position="136"/>
        <end position="186"/>
    </location>
</feature>
<accession>A0AB34I074</accession>
<dbReference type="Pfam" id="PF01352">
    <property type="entry name" value="KRAB"/>
    <property type="match status" value="1"/>
</dbReference>
<dbReference type="SUPFAM" id="SSF109640">
    <property type="entry name" value="KRAB domain (Kruppel-associated box)"/>
    <property type="match status" value="1"/>
</dbReference>
<dbReference type="PANTHER" id="PTHR23232">
    <property type="entry name" value="KRAB DOMAIN C2H2 ZINC FINGER"/>
    <property type="match status" value="1"/>
</dbReference>
<reference evidence="3 4" key="1">
    <citation type="submission" date="2022-11" db="EMBL/GenBank/DDBJ databases">
        <title>Whole genome sequence of Eschrichtius robustus ER-17-0199.</title>
        <authorList>
            <person name="Bruniche-Olsen A."/>
            <person name="Black A.N."/>
            <person name="Fields C.J."/>
            <person name="Walden K."/>
            <person name="Dewoody J.A."/>
        </authorList>
    </citation>
    <scope>NUCLEOTIDE SEQUENCE [LARGE SCALE GENOMIC DNA]</scope>
    <source>
        <strain evidence="3">ER-17-0199</strain>
        <tissue evidence="3">Blubber</tissue>
    </source>
</reference>
<dbReference type="SMART" id="SM00349">
    <property type="entry name" value="KRAB"/>
    <property type="match status" value="1"/>
</dbReference>
<dbReference type="EMBL" id="JAIQCJ010000277">
    <property type="protein sequence ID" value="KAJ8796944.1"/>
    <property type="molecule type" value="Genomic_DNA"/>
</dbReference>
<dbReference type="Proteomes" id="UP001159641">
    <property type="component" value="Unassembled WGS sequence"/>
</dbReference>
<name>A0AB34I074_ESCRO</name>
<dbReference type="AlphaFoldDB" id="A0AB34I074"/>
<dbReference type="Gene3D" id="6.10.140.140">
    <property type="match status" value="1"/>
</dbReference>
<gene>
    <name evidence="3" type="ORF">J1605_017671</name>
</gene>
<feature type="region of interest" description="Disordered" evidence="1">
    <location>
        <begin position="72"/>
        <end position="131"/>
    </location>
</feature>
<keyword evidence="4" id="KW-1185">Reference proteome</keyword>
<evidence type="ECO:0000256" key="1">
    <source>
        <dbReference type="SAM" id="MobiDB-lite"/>
    </source>
</evidence>
<dbReference type="GO" id="GO:0006355">
    <property type="term" value="P:regulation of DNA-templated transcription"/>
    <property type="evidence" value="ECO:0007669"/>
    <property type="project" value="InterPro"/>
</dbReference>
<sequence length="186" mass="20641">MLTGRKGHVRTQHEVDYRKAKTEASGKRVPARERRGGTSGDPVVAVTFAPLRFVRAPERCVRIEVTGPRRSERRACPRNTGAGLRLGDAARGIPRQARKSDRRAHVSPPLPQLPAPLYPPSPMAAAALRDPPEGGVTFEDIALYFSWEEWKLLDEAQRRLYHDVMLENFALVSSLGKSLTLPNDLG</sequence>
<feature type="compositionally biased region" description="Basic residues" evidence="1">
    <location>
        <begin position="1"/>
        <end position="10"/>
    </location>
</feature>
<dbReference type="InterPro" id="IPR050169">
    <property type="entry name" value="Krueppel_C2H2_ZnF"/>
</dbReference>
<proteinExistence type="predicted"/>